<dbReference type="RefSeq" id="WP_194847095.1">
    <property type="nucleotide sequence ID" value="NZ_JAAEJV010000004.1"/>
</dbReference>
<comment type="caution">
    <text evidence="1">The sequence shown here is derived from an EMBL/GenBank/DDBJ whole genome shotgun (WGS) entry which is preliminary data.</text>
</comment>
<dbReference type="Proteomes" id="UP001194714">
    <property type="component" value="Unassembled WGS sequence"/>
</dbReference>
<dbReference type="EMBL" id="JAAEJV010000004">
    <property type="protein sequence ID" value="MBF5058807.1"/>
    <property type="molecule type" value="Genomic_DNA"/>
</dbReference>
<name>A0ABS0AYW4_9BACT</name>
<evidence type="ECO:0008006" key="3">
    <source>
        <dbReference type="Google" id="ProtNLM"/>
    </source>
</evidence>
<dbReference type="PROSITE" id="PS51257">
    <property type="entry name" value="PROKAR_LIPOPROTEIN"/>
    <property type="match status" value="1"/>
</dbReference>
<dbReference type="InterPro" id="IPR021109">
    <property type="entry name" value="Peptidase_aspartic_dom_sf"/>
</dbReference>
<dbReference type="Gene3D" id="2.40.70.10">
    <property type="entry name" value="Acid Proteases"/>
    <property type="match status" value="1"/>
</dbReference>
<gene>
    <name evidence="1" type="ORF">NEPTK9_000306</name>
</gene>
<organism evidence="1 2">
    <name type="scientific">Candidatus Neptunichlamydia vexilliferae</name>
    <dbReference type="NCBI Taxonomy" id="1651774"/>
    <lineage>
        <taxon>Bacteria</taxon>
        <taxon>Pseudomonadati</taxon>
        <taxon>Chlamydiota</taxon>
        <taxon>Chlamydiia</taxon>
        <taxon>Parachlamydiales</taxon>
        <taxon>Simkaniaceae</taxon>
        <taxon>Candidatus Neptunichlamydia</taxon>
    </lineage>
</organism>
<keyword evidence="2" id="KW-1185">Reference proteome</keyword>
<accession>A0ABS0AYW4</accession>
<evidence type="ECO:0000313" key="1">
    <source>
        <dbReference type="EMBL" id="MBF5058807.1"/>
    </source>
</evidence>
<reference evidence="1 2" key="1">
    <citation type="submission" date="2020-01" db="EMBL/GenBank/DDBJ databases">
        <title>Draft genome sequence of Cand. Neptunochlamydia vexilliferae K9.</title>
        <authorList>
            <person name="Schulz F."/>
            <person name="Koestlbacher S."/>
            <person name="Wascher F."/>
            <person name="Pizzetti I."/>
            <person name="Horn M."/>
        </authorList>
    </citation>
    <scope>NUCLEOTIDE SEQUENCE [LARGE SCALE GENOMIC DNA]</scope>
    <source>
        <strain evidence="1 2">K9</strain>
    </source>
</reference>
<sequence length="300" mass="34326">MKATSAFFFFILSLLIFGFSCSSKDYVELPVGFNAGKIPIIEVQVENNSYLLGIDLGTFLELKIRSSLLESINKKFLGTDFWEIYDGSKFVCPNYQVPNVKIGNLAFKNVVATAYPEDKEAKTTIWENPKEGVFYKKVGVLGRGFFQKSSLLFDFKKSKVIISNNISKLKKNGYDLESFIKLPFTKNKFGILVNVTTDIGDKTLLLDTGFTYTMLHEHEYPSDREKETSYQGFLCLDSNHFAINGVDFGKKKLYFLKLSEKLREIDGFLGMDFIKHHVMYIDFPNKLLYIQPPQEKRAST</sequence>
<evidence type="ECO:0000313" key="2">
    <source>
        <dbReference type="Proteomes" id="UP001194714"/>
    </source>
</evidence>
<proteinExistence type="predicted"/>
<protein>
    <recommendedName>
        <fullName evidence="3">Aspartyl protease</fullName>
    </recommendedName>
</protein>